<accession>A0A9W6IKM7</accession>
<reference evidence="1" key="1">
    <citation type="journal article" date="2014" name="Int. J. Syst. Evol. Microbiol.">
        <title>Complete genome sequence of Corynebacterium casei LMG S-19264T (=DSM 44701T), isolated from a smear-ripened cheese.</title>
        <authorList>
            <consortium name="US DOE Joint Genome Institute (JGI-PGF)"/>
            <person name="Walter F."/>
            <person name="Albersmeier A."/>
            <person name="Kalinowski J."/>
            <person name="Ruckert C."/>
        </authorList>
    </citation>
    <scope>NUCLEOTIDE SEQUENCE</scope>
    <source>
        <strain evidence="1">VKM B-1513</strain>
    </source>
</reference>
<proteinExistence type="predicted"/>
<sequence>MTDAYALTFRLKTDSSYAERLESLEKAIREESPGEWWKETTSFYLLRSEKSASGLVDHLYFNSEFNASKDIMGVINLSKKEHAHKGTFSDSDWENILKAR</sequence>
<organism evidence="1 2">
    <name type="scientific">Maricaulis virginensis</name>
    <dbReference type="NCBI Taxonomy" id="144022"/>
    <lineage>
        <taxon>Bacteria</taxon>
        <taxon>Pseudomonadati</taxon>
        <taxon>Pseudomonadota</taxon>
        <taxon>Alphaproteobacteria</taxon>
        <taxon>Maricaulales</taxon>
        <taxon>Maricaulaceae</taxon>
        <taxon>Maricaulis</taxon>
    </lineage>
</organism>
<protein>
    <submittedName>
        <fullName evidence="1">Uncharacterized protein</fullName>
    </submittedName>
</protein>
<name>A0A9W6IKM7_9PROT</name>
<dbReference type="RefSeq" id="WP_271185633.1">
    <property type="nucleotide sequence ID" value="NZ_BSFE01000002.1"/>
</dbReference>
<evidence type="ECO:0000313" key="1">
    <source>
        <dbReference type="EMBL" id="GLK51244.1"/>
    </source>
</evidence>
<dbReference type="AlphaFoldDB" id="A0A9W6IKM7"/>
<keyword evidence="2" id="KW-1185">Reference proteome</keyword>
<dbReference type="Proteomes" id="UP001143486">
    <property type="component" value="Unassembled WGS sequence"/>
</dbReference>
<gene>
    <name evidence="1" type="ORF">GCM10017621_07520</name>
</gene>
<dbReference type="EMBL" id="BSFE01000002">
    <property type="protein sequence ID" value="GLK51244.1"/>
    <property type="molecule type" value="Genomic_DNA"/>
</dbReference>
<evidence type="ECO:0000313" key="2">
    <source>
        <dbReference type="Proteomes" id="UP001143486"/>
    </source>
</evidence>
<reference evidence="1" key="2">
    <citation type="submission" date="2023-01" db="EMBL/GenBank/DDBJ databases">
        <authorList>
            <person name="Sun Q."/>
            <person name="Evtushenko L."/>
        </authorList>
    </citation>
    <scope>NUCLEOTIDE SEQUENCE</scope>
    <source>
        <strain evidence="1">VKM B-1513</strain>
    </source>
</reference>
<comment type="caution">
    <text evidence="1">The sequence shown here is derived from an EMBL/GenBank/DDBJ whole genome shotgun (WGS) entry which is preliminary data.</text>
</comment>